<sequence length="88" mass="10313">MSFRTIKDVYQEAIIEDFKSLIYFIEWLVYEQKAATMEHDHRNIDYLLNKYGPRLNPYIGAYKAKVEGQVVPETLGKIEGEGNNRERG</sequence>
<name>A0A323TLD3_9BACI</name>
<dbReference type="RefSeq" id="WP_110608519.1">
    <property type="nucleotide sequence ID" value="NZ_PDOD01000001.1"/>
</dbReference>
<gene>
    <name evidence="1" type="ORF">CR194_05010</name>
</gene>
<protein>
    <submittedName>
        <fullName evidence="1">Uncharacterized protein</fullName>
    </submittedName>
</protein>
<evidence type="ECO:0000313" key="1">
    <source>
        <dbReference type="EMBL" id="PYZ94886.1"/>
    </source>
</evidence>
<reference evidence="1 2" key="1">
    <citation type="submission" date="2017-10" db="EMBL/GenBank/DDBJ databases">
        <title>Bacillus sp. nov., a halophilic bacterium isolated from a Keqin Lake.</title>
        <authorList>
            <person name="Wang H."/>
        </authorList>
    </citation>
    <scope>NUCLEOTIDE SEQUENCE [LARGE SCALE GENOMIC DNA]</scope>
    <source>
        <strain evidence="1 2">KQ-12</strain>
    </source>
</reference>
<dbReference type="Proteomes" id="UP000248214">
    <property type="component" value="Unassembled WGS sequence"/>
</dbReference>
<dbReference type="OrthoDB" id="2927054at2"/>
<dbReference type="AlphaFoldDB" id="A0A323TLD3"/>
<dbReference type="EMBL" id="PDOD01000001">
    <property type="protein sequence ID" value="PYZ94886.1"/>
    <property type="molecule type" value="Genomic_DNA"/>
</dbReference>
<comment type="caution">
    <text evidence="1">The sequence shown here is derived from an EMBL/GenBank/DDBJ whole genome shotgun (WGS) entry which is preliminary data.</text>
</comment>
<evidence type="ECO:0000313" key="2">
    <source>
        <dbReference type="Proteomes" id="UP000248214"/>
    </source>
</evidence>
<organism evidence="1 2">
    <name type="scientific">Salipaludibacillus keqinensis</name>
    <dbReference type="NCBI Taxonomy" id="2045207"/>
    <lineage>
        <taxon>Bacteria</taxon>
        <taxon>Bacillati</taxon>
        <taxon>Bacillota</taxon>
        <taxon>Bacilli</taxon>
        <taxon>Bacillales</taxon>
        <taxon>Bacillaceae</taxon>
    </lineage>
</organism>
<proteinExistence type="predicted"/>
<accession>A0A323TLD3</accession>
<keyword evidence="2" id="KW-1185">Reference proteome</keyword>